<dbReference type="Proteomes" id="UP001258017">
    <property type="component" value="Unassembled WGS sequence"/>
</dbReference>
<dbReference type="AlphaFoldDB" id="A0AAD9VLG3"/>
<sequence length="79" mass="9448">MGVKDHHYSSCNISLRQIDDRYKYLEAGRLPPQIVQTSGGFILRNWRLFELDRKRRQLWLKNLENQCWKMENLELPGSG</sequence>
<protein>
    <submittedName>
        <fullName evidence="1">Uncharacterized protein</fullName>
    </submittedName>
</protein>
<evidence type="ECO:0000313" key="2">
    <source>
        <dbReference type="Proteomes" id="UP001258017"/>
    </source>
</evidence>
<dbReference type="EMBL" id="JAIFRP010000153">
    <property type="protein sequence ID" value="KAK2578824.1"/>
    <property type="molecule type" value="Genomic_DNA"/>
</dbReference>
<reference evidence="1" key="1">
    <citation type="submission" date="2021-08" db="EMBL/GenBank/DDBJ databases">
        <authorList>
            <person name="Misof B."/>
            <person name="Oliver O."/>
            <person name="Podsiadlowski L."/>
            <person name="Donath A."/>
            <person name="Peters R."/>
            <person name="Mayer C."/>
            <person name="Rust J."/>
            <person name="Gunkel S."/>
            <person name="Lesny P."/>
            <person name="Martin S."/>
            <person name="Oeyen J.P."/>
            <person name="Petersen M."/>
            <person name="Panagiotis P."/>
            <person name="Wilbrandt J."/>
            <person name="Tanja T."/>
        </authorList>
    </citation>
    <scope>NUCLEOTIDE SEQUENCE</scope>
    <source>
        <strain evidence="1">GBR_01_08_01A</strain>
        <tissue evidence="1">Thorax + abdomen</tissue>
    </source>
</reference>
<proteinExistence type="predicted"/>
<keyword evidence="2" id="KW-1185">Reference proteome</keyword>
<comment type="caution">
    <text evidence="1">The sequence shown here is derived from an EMBL/GenBank/DDBJ whole genome shotgun (WGS) entry which is preliminary data.</text>
</comment>
<evidence type="ECO:0000313" key="1">
    <source>
        <dbReference type="EMBL" id="KAK2578824.1"/>
    </source>
</evidence>
<name>A0AAD9VLG3_9HYME</name>
<reference evidence="1" key="2">
    <citation type="journal article" date="2023" name="Commun. Biol.">
        <title>Intrasexual cuticular hydrocarbon dimorphism in a wasp sheds light on hydrocarbon biosynthesis genes in Hymenoptera.</title>
        <authorList>
            <person name="Moris V.C."/>
            <person name="Podsiadlowski L."/>
            <person name="Martin S."/>
            <person name="Oeyen J.P."/>
            <person name="Donath A."/>
            <person name="Petersen M."/>
            <person name="Wilbrandt J."/>
            <person name="Misof B."/>
            <person name="Liedtke D."/>
            <person name="Thamm M."/>
            <person name="Scheiner R."/>
            <person name="Schmitt T."/>
            <person name="Niehuis O."/>
        </authorList>
    </citation>
    <scope>NUCLEOTIDE SEQUENCE</scope>
    <source>
        <strain evidence="1">GBR_01_08_01A</strain>
    </source>
</reference>
<accession>A0AAD9VLG3</accession>
<gene>
    <name evidence="1" type="ORF">KPH14_002442</name>
</gene>
<organism evidence="1 2">
    <name type="scientific">Odynerus spinipes</name>
    <dbReference type="NCBI Taxonomy" id="1348599"/>
    <lineage>
        <taxon>Eukaryota</taxon>
        <taxon>Metazoa</taxon>
        <taxon>Ecdysozoa</taxon>
        <taxon>Arthropoda</taxon>
        <taxon>Hexapoda</taxon>
        <taxon>Insecta</taxon>
        <taxon>Pterygota</taxon>
        <taxon>Neoptera</taxon>
        <taxon>Endopterygota</taxon>
        <taxon>Hymenoptera</taxon>
        <taxon>Apocrita</taxon>
        <taxon>Aculeata</taxon>
        <taxon>Vespoidea</taxon>
        <taxon>Vespidae</taxon>
        <taxon>Eumeninae</taxon>
        <taxon>Odynerus</taxon>
    </lineage>
</organism>